<dbReference type="SUPFAM" id="SSF55729">
    <property type="entry name" value="Acyl-CoA N-acyltransferases (Nat)"/>
    <property type="match status" value="1"/>
</dbReference>
<dbReference type="Proteomes" id="UP000824179">
    <property type="component" value="Unassembled WGS sequence"/>
</dbReference>
<dbReference type="GO" id="GO:0008080">
    <property type="term" value="F:N-acetyltransferase activity"/>
    <property type="evidence" value="ECO:0007669"/>
    <property type="project" value="UniProtKB-ARBA"/>
</dbReference>
<dbReference type="InterPro" id="IPR051016">
    <property type="entry name" value="Diverse_Substrate_AcTransf"/>
</dbReference>
<dbReference type="PROSITE" id="PS51186">
    <property type="entry name" value="GNAT"/>
    <property type="match status" value="1"/>
</dbReference>
<dbReference type="Gene3D" id="3.40.630.30">
    <property type="match status" value="1"/>
</dbReference>
<keyword evidence="2" id="KW-0012">Acyltransferase</keyword>
<reference evidence="4" key="2">
    <citation type="journal article" date="2021" name="PeerJ">
        <title>Extensive microbial diversity within the chicken gut microbiome revealed by metagenomics and culture.</title>
        <authorList>
            <person name="Gilroy R."/>
            <person name="Ravi A."/>
            <person name="Getino M."/>
            <person name="Pursley I."/>
            <person name="Horton D.L."/>
            <person name="Alikhan N.F."/>
            <person name="Baker D."/>
            <person name="Gharbi K."/>
            <person name="Hall N."/>
            <person name="Watson M."/>
            <person name="Adriaenssens E.M."/>
            <person name="Foster-Nyarko E."/>
            <person name="Jarju S."/>
            <person name="Secka A."/>
            <person name="Antonio M."/>
            <person name="Oren A."/>
            <person name="Chaudhuri R.R."/>
            <person name="La Ragione R."/>
            <person name="Hildebrand F."/>
            <person name="Pallen M.J."/>
        </authorList>
    </citation>
    <scope>NUCLEOTIDE SEQUENCE</scope>
    <source>
        <strain evidence="4">ChiW25-3613</strain>
    </source>
</reference>
<protein>
    <submittedName>
        <fullName evidence="4">GNAT family N-acetyltransferase</fullName>
    </submittedName>
</protein>
<evidence type="ECO:0000259" key="3">
    <source>
        <dbReference type="PROSITE" id="PS51186"/>
    </source>
</evidence>
<dbReference type="PANTHER" id="PTHR10545">
    <property type="entry name" value="DIAMINE N-ACETYLTRANSFERASE"/>
    <property type="match status" value="1"/>
</dbReference>
<dbReference type="Pfam" id="PF00583">
    <property type="entry name" value="Acetyltransf_1"/>
    <property type="match status" value="1"/>
</dbReference>
<dbReference type="EMBL" id="DVHB01000016">
    <property type="protein sequence ID" value="HIR38885.1"/>
    <property type="molecule type" value="Genomic_DNA"/>
</dbReference>
<name>A0A9D1AEP8_9FIRM</name>
<proteinExistence type="predicted"/>
<gene>
    <name evidence="4" type="ORF">IAB90_00725</name>
</gene>
<evidence type="ECO:0000313" key="5">
    <source>
        <dbReference type="Proteomes" id="UP000824179"/>
    </source>
</evidence>
<dbReference type="PANTHER" id="PTHR10545:SF29">
    <property type="entry name" value="GH14572P-RELATED"/>
    <property type="match status" value="1"/>
</dbReference>
<dbReference type="InterPro" id="IPR000182">
    <property type="entry name" value="GNAT_dom"/>
</dbReference>
<keyword evidence="1" id="KW-0808">Transferase</keyword>
<feature type="domain" description="N-acetyltransferase" evidence="3">
    <location>
        <begin position="1"/>
        <end position="142"/>
    </location>
</feature>
<reference evidence="4" key="1">
    <citation type="submission" date="2020-10" db="EMBL/GenBank/DDBJ databases">
        <authorList>
            <person name="Gilroy R."/>
        </authorList>
    </citation>
    <scope>NUCLEOTIDE SEQUENCE</scope>
    <source>
        <strain evidence="4">ChiW25-3613</strain>
    </source>
</reference>
<organism evidence="4 5">
    <name type="scientific">Candidatus Coproplasma stercoripullorum</name>
    <dbReference type="NCBI Taxonomy" id="2840751"/>
    <lineage>
        <taxon>Bacteria</taxon>
        <taxon>Bacillati</taxon>
        <taxon>Bacillota</taxon>
        <taxon>Clostridia</taxon>
        <taxon>Eubacteriales</taxon>
        <taxon>Candidatus Coproplasma</taxon>
    </lineage>
</organism>
<comment type="caution">
    <text evidence="4">The sequence shown here is derived from an EMBL/GenBank/DDBJ whole genome shotgun (WGS) entry which is preliminary data.</text>
</comment>
<dbReference type="InterPro" id="IPR016181">
    <property type="entry name" value="Acyl_CoA_acyltransferase"/>
</dbReference>
<evidence type="ECO:0000256" key="2">
    <source>
        <dbReference type="ARBA" id="ARBA00023315"/>
    </source>
</evidence>
<sequence>MIIREINETDRQEYLKMSAEFYSSPAVLHDIPANYRENAFEEYLRGVHAKCFIFEEEGKVAGYGIVTFVYIQESGGLCTFFDELYVREQFRSRGFGRQFFNFVFDNFPAPMSLLEVEKENVRAISLYKRLGFSPREYILMQR</sequence>
<dbReference type="CDD" id="cd04301">
    <property type="entry name" value="NAT_SF"/>
    <property type="match status" value="1"/>
</dbReference>
<evidence type="ECO:0000256" key="1">
    <source>
        <dbReference type="ARBA" id="ARBA00022679"/>
    </source>
</evidence>
<accession>A0A9D1AEP8</accession>
<evidence type="ECO:0000313" key="4">
    <source>
        <dbReference type="EMBL" id="HIR38885.1"/>
    </source>
</evidence>
<dbReference type="AlphaFoldDB" id="A0A9D1AEP8"/>